<sequence>MPQLTNKKLIILLVSVIFLVALIGFSLRDRHNATLPEKLIKDTVGFAQSLVAKPTNYITGIFSNIDSLMNTYDENQRLKMRLEDFAMLQAEVSTLKAENASLRDLAKVEESLRDFDPIQATVIARNPDQWEEKIILNKGTAHGVEKNMAVMTSRGLIGKIVIATPYTSEVELLYTNNENYRVSAIAFGENNEEIHGLIEGYDVERNELLLKRIDSKMKLKVGGKVISSGLGGIFPKGMLIGEITEVTTDDFGLTKMAYVKPAADFSMLENVIIAKRKTTAVDGSDGNATNADLTNEVDEAAVEGDE</sequence>
<comment type="similarity">
    <text evidence="1 5">Belongs to the MreC family.</text>
</comment>
<dbReference type="EMBL" id="JAKZFC010000003">
    <property type="protein sequence ID" value="MCH7322238.1"/>
    <property type="molecule type" value="Genomic_DNA"/>
</dbReference>
<feature type="compositionally biased region" description="Acidic residues" evidence="6">
    <location>
        <begin position="295"/>
        <end position="306"/>
    </location>
</feature>
<evidence type="ECO:0000256" key="2">
    <source>
        <dbReference type="ARBA" id="ARBA00013855"/>
    </source>
</evidence>
<dbReference type="InterPro" id="IPR042177">
    <property type="entry name" value="Cell/Rod_1"/>
</dbReference>
<dbReference type="Proteomes" id="UP001316087">
    <property type="component" value="Unassembled WGS sequence"/>
</dbReference>
<dbReference type="PANTHER" id="PTHR34138:SF1">
    <property type="entry name" value="CELL SHAPE-DETERMINING PROTEIN MREC"/>
    <property type="match status" value="1"/>
</dbReference>
<keyword evidence="3 5" id="KW-0133">Cell shape</keyword>
<keyword evidence="10" id="KW-1185">Reference proteome</keyword>
<keyword evidence="7" id="KW-1133">Transmembrane helix</keyword>
<comment type="caution">
    <text evidence="9">The sequence shown here is derived from an EMBL/GenBank/DDBJ whole genome shotgun (WGS) entry which is preliminary data.</text>
</comment>
<evidence type="ECO:0000256" key="5">
    <source>
        <dbReference type="PIRNR" id="PIRNR038471"/>
    </source>
</evidence>
<gene>
    <name evidence="9" type="primary">mreC</name>
    <name evidence="9" type="ORF">LZ480_10075</name>
</gene>
<evidence type="ECO:0000256" key="3">
    <source>
        <dbReference type="ARBA" id="ARBA00022960"/>
    </source>
</evidence>
<evidence type="ECO:0000256" key="7">
    <source>
        <dbReference type="SAM" id="Phobius"/>
    </source>
</evidence>
<dbReference type="NCBIfam" id="TIGR00219">
    <property type="entry name" value="mreC"/>
    <property type="match status" value="1"/>
</dbReference>
<evidence type="ECO:0000259" key="8">
    <source>
        <dbReference type="Pfam" id="PF04085"/>
    </source>
</evidence>
<dbReference type="InterPro" id="IPR007221">
    <property type="entry name" value="MreC"/>
</dbReference>
<reference evidence="9 10" key="1">
    <citation type="submission" date="2022-03" db="EMBL/GenBank/DDBJ databases">
        <authorList>
            <person name="Jo J.-H."/>
            <person name="Im W.-T."/>
        </authorList>
    </citation>
    <scope>NUCLEOTIDE SEQUENCE [LARGE SCALE GENOMIC DNA]</scope>
    <source>
        <strain evidence="9 10">MA9</strain>
    </source>
</reference>
<evidence type="ECO:0000313" key="10">
    <source>
        <dbReference type="Proteomes" id="UP001316087"/>
    </source>
</evidence>
<dbReference type="Gene3D" id="1.20.5.490">
    <property type="entry name" value="Single helix bin"/>
    <property type="match status" value="1"/>
</dbReference>
<evidence type="ECO:0000256" key="1">
    <source>
        <dbReference type="ARBA" id="ARBA00009369"/>
    </source>
</evidence>
<dbReference type="Gene3D" id="2.40.10.350">
    <property type="entry name" value="Rod shape-determining protein MreC, domain 2"/>
    <property type="match status" value="1"/>
</dbReference>
<feature type="region of interest" description="Disordered" evidence="6">
    <location>
        <begin position="284"/>
        <end position="306"/>
    </location>
</feature>
<protein>
    <recommendedName>
        <fullName evidence="2 5">Cell shape-determining protein MreC</fullName>
    </recommendedName>
    <alternativeName>
        <fullName evidence="4 5">Cell shape protein MreC</fullName>
    </alternativeName>
</protein>
<accession>A0ABS9UE21</accession>
<proteinExistence type="inferred from homology"/>
<dbReference type="PANTHER" id="PTHR34138">
    <property type="entry name" value="CELL SHAPE-DETERMINING PROTEIN MREC"/>
    <property type="match status" value="1"/>
</dbReference>
<dbReference type="RefSeq" id="WP_241369305.1">
    <property type="nucleotide sequence ID" value="NZ_JAKZFC010000003.1"/>
</dbReference>
<dbReference type="InterPro" id="IPR055342">
    <property type="entry name" value="MreC_beta-barrel_core"/>
</dbReference>
<evidence type="ECO:0000256" key="6">
    <source>
        <dbReference type="SAM" id="MobiDB-lite"/>
    </source>
</evidence>
<dbReference type="PIRSF" id="PIRSF038471">
    <property type="entry name" value="MreC"/>
    <property type="match status" value="1"/>
</dbReference>
<comment type="function">
    <text evidence="5">Involved in formation and maintenance of cell shape.</text>
</comment>
<feature type="transmembrane region" description="Helical" evidence="7">
    <location>
        <begin position="9"/>
        <end position="27"/>
    </location>
</feature>
<keyword evidence="7" id="KW-0472">Membrane</keyword>
<dbReference type="Gene3D" id="2.40.10.340">
    <property type="entry name" value="Rod shape-determining protein MreC, domain 1"/>
    <property type="match status" value="1"/>
</dbReference>
<dbReference type="InterPro" id="IPR042175">
    <property type="entry name" value="Cell/Rod_MreC_2"/>
</dbReference>
<organism evidence="9 10">
    <name type="scientific">Solibacillus palustris</name>
    <dbReference type="NCBI Taxonomy" id="2908203"/>
    <lineage>
        <taxon>Bacteria</taxon>
        <taxon>Bacillati</taxon>
        <taxon>Bacillota</taxon>
        <taxon>Bacilli</taxon>
        <taxon>Bacillales</taxon>
        <taxon>Caryophanaceae</taxon>
        <taxon>Solibacillus</taxon>
    </lineage>
</organism>
<dbReference type="Pfam" id="PF04085">
    <property type="entry name" value="MreC"/>
    <property type="match status" value="1"/>
</dbReference>
<name>A0ABS9UE21_9BACL</name>
<feature type="domain" description="Rod shape-determining protein MreC beta-barrel core" evidence="8">
    <location>
        <begin position="122"/>
        <end position="274"/>
    </location>
</feature>
<evidence type="ECO:0000313" key="9">
    <source>
        <dbReference type="EMBL" id="MCH7322238.1"/>
    </source>
</evidence>
<evidence type="ECO:0000256" key="4">
    <source>
        <dbReference type="ARBA" id="ARBA00032089"/>
    </source>
</evidence>
<keyword evidence="7" id="KW-0812">Transmembrane</keyword>